<dbReference type="AlphaFoldDB" id="A0A8T2N801"/>
<feature type="compositionally biased region" description="Low complexity" evidence="1">
    <location>
        <begin position="36"/>
        <end position="51"/>
    </location>
</feature>
<gene>
    <name evidence="2" type="ORF">JZ751_002832</name>
</gene>
<organism evidence="2 3">
    <name type="scientific">Albula glossodonta</name>
    <name type="common">roundjaw bonefish</name>
    <dbReference type="NCBI Taxonomy" id="121402"/>
    <lineage>
        <taxon>Eukaryota</taxon>
        <taxon>Metazoa</taxon>
        <taxon>Chordata</taxon>
        <taxon>Craniata</taxon>
        <taxon>Vertebrata</taxon>
        <taxon>Euteleostomi</taxon>
        <taxon>Actinopterygii</taxon>
        <taxon>Neopterygii</taxon>
        <taxon>Teleostei</taxon>
        <taxon>Albuliformes</taxon>
        <taxon>Albulidae</taxon>
        <taxon>Albula</taxon>
    </lineage>
</organism>
<proteinExistence type="predicted"/>
<evidence type="ECO:0000313" key="3">
    <source>
        <dbReference type="Proteomes" id="UP000824540"/>
    </source>
</evidence>
<keyword evidence="3" id="KW-1185">Reference proteome</keyword>
<dbReference type="Proteomes" id="UP000824540">
    <property type="component" value="Unassembled WGS sequence"/>
</dbReference>
<dbReference type="EMBL" id="JAFBMS010000102">
    <property type="protein sequence ID" value="KAG9336485.1"/>
    <property type="molecule type" value="Genomic_DNA"/>
</dbReference>
<dbReference type="OrthoDB" id="8964670at2759"/>
<feature type="compositionally biased region" description="Polar residues" evidence="1">
    <location>
        <begin position="57"/>
        <end position="87"/>
    </location>
</feature>
<reference evidence="2" key="1">
    <citation type="thesis" date="2021" institute="BYU ScholarsArchive" country="Provo, UT, USA">
        <title>Applications of and Algorithms for Genome Assembly and Genomic Analyses with an Emphasis on Marine Teleosts.</title>
        <authorList>
            <person name="Pickett B.D."/>
        </authorList>
    </citation>
    <scope>NUCLEOTIDE SEQUENCE</scope>
    <source>
        <strain evidence="2">HI-2016</strain>
    </source>
</reference>
<protein>
    <submittedName>
        <fullName evidence="2">Uncharacterized protein</fullName>
    </submittedName>
</protein>
<evidence type="ECO:0000256" key="1">
    <source>
        <dbReference type="SAM" id="MobiDB-lite"/>
    </source>
</evidence>
<evidence type="ECO:0000313" key="2">
    <source>
        <dbReference type="EMBL" id="KAG9336485.1"/>
    </source>
</evidence>
<accession>A0A8T2N801</accession>
<comment type="caution">
    <text evidence="2">The sequence shown here is derived from an EMBL/GenBank/DDBJ whole genome shotgun (WGS) entry which is preliminary data.</text>
</comment>
<feature type="region of interest" description="Disordered" evidence="1">
    <location>
        <begin position="34"/>
        <end position="87"/>
    </location>
</feature>
<sequence>MENIQEWSLLQVNSSQQGSDFLKDPCGRQEWWTQVRRGSASSSAQQTGTSRTVKRYPSSSWPITSNALPNGNGNGHQSNQRLSLNGQGSENLSNAVAPIGQCELNRFPPLHNFPPLIHLTLMIRDLEASPIVIWILSTPASQTCDTSSPCSGRLQPAMMQLHTSLSLLLLTPLLFRLLGANLTSNLDRIKIVFTPMVCKRTCSGGRCFNSCEKGDTTTIYSENQSQPPKSQGFRLSAQRGGCANHTSGFGVLPRSQHFACCLLVVYTSLEWPD</sequence>
<name>A0A8T2N801_9TELE</name>